<protein>
    <recommendedName>
        <fullName evidence="1">Bacteriophage Mu GpT domain-containing protein</fullName>
    </recommendedName>
</protein>
<accession>A0A2Z6DXL3</accession>
<sequence length="302" mass="32933">MAIITPQLITALRTGYSKAFQDALAATPTDWQKVATRVPSSNTSNTYGWLGQFPKLREWIGDRVIKGMAAQGYQITNKLFEATVAVKRTDIEDDNVGIYTPLFAEMGRAAAAHPDELVFGLLAAGESSACYDGQNFFDTDHPVYPNVDGTGTAATVSNFVAGTAGQPWYLLDCSRSLKPLIFQERSRPEIESLTSTQDEGVFMRDEYRFGIRYRCNAGFGFWQMAFKSTDTLDAANFNAAVAMMMSIKADGGRPLGIRPTHLVVPPALRAAALEIVEAQLINGGNSNPNYKAVEVIVSPWVA</sequence>
<dbReference type="RefSeq" id="WP_119334988.1">
    <property type="nucleotide sequence ID" value="NZ_AP018558.1"/>
</dbReference>
<gene>
    <name evidence="2" type="ORF">HPTL_0967</name>
</gene>
<organism evidence="2 3">
    <name type="scientific">Hydrogenophilus thermoluteolus</name>
    <name type="common">Pseudomonas hydrogenothermophila</name>
    <dbReference type="NCBI Taxonomy" id="297"/>
    <lineage>
        <taxon>Bacteria</taxon>
        <taxon>Pseudomonadati</taxon>
        <taxon>Pseudomonadota</taxon>
        <taxon>Hydrogenophilia</taxon>
        <taxon>Hydrogenophilales</taxon>
        <taxon>Hydrogenophilaceae</taxon>
        <taxon>Hydrogenophilus</taxon>
    </lineage>
</organism>
<name>A0A2Z6DXL3_HYDTE</name>
<dbReference type="KEGG" id="htl:HPTL_0967"/>
<reference evidence="2 3" key="1">
    <citation type="submission" date="2018-04" db="EMBL/GenBank/DDBJ databases">
        <title>Complete genome sequence of Hydrogenophilus thermoluteolus TH-1.</title>
        <authorList>
            <person name="Arai H."/>
        </authorList>
    </citation>
    <scope>NUCLEOTIDE SEQUENCE [LARGE SCALE GENOMIC DNA]</scope>
    <source>
        <strain evidence="2 3">TH-1</strain>
    </source>
</reference>
<dbReference type="Proteomes" id="UP000262004">
    <property type="component" value="Chromosome"/>
</dbReference>
<dbReference type="AlphaFoldDB" id="A0A2Z6DXL3"/>
<proteinExistence type="predicted"/>
<evidence type="ECO:0000259" key="1">
    <source>
        <dbReference type="Pfam" id="PF10124"/>
    </source>
</evidence>
<keyword evidence="3" id="KW-1185">Reference proteome</keyword>
<evidence type="ECO:0000313" key="2">
    <source>
        <dbReference type="EMBL" id="BBD77234.1"/>
    </source>
</evidence>
<evidence type="ECO:0000313" key="3">
    <source>
        <dbReference type="Proteomes" id="UP000262004"/>
    </source>
</evidence>
<dbReference type="Pfam" id="PF10124">
    <property type="entry name" value="Mu-like_gpT"/>
    <property type="match status" value="1"/>
</dbReference>
<dbReference type="OrthoDB" id="9804833at2"/>
<feature type="domain" description="Bacteriophage Mu GpT" evidence="1">
    <location>
        <begin position="10"/>
        <end position="301"/>
    </location>
</feature>
<dbReference type="InterPro" id="IPR018774">
    <property type="entry name" value="Phage_Mu_GpT"/>
</dbReference>
<dbReference type="EMBL" id="AP018558">
    <property type="protein sequence ID" value="BBD77234.1"/>
    <property type="molecule type" value="Genomic_DNA"/>
</dbReference>